<feature type="non-terminal residue" evidence="1">
    <location>
        <position position="226"/>
    </location>
</feature>
<organism evidence="1">
    <name type="scientific">marine metagenome</name>
    <dbReference type="NCBI Taxonomy" id="408172"/>
    <lineage>
        <taxon>unclassified sequences</taxon>
        <taxon>metagenomes</taxon>
        <taxon>ecological metagenomes</taxon>
    </lineage>
</organism>
<accession>A0A382YQP6</accession>
<gene>
    <name evidence="1" type="ORF">METZ01_LOCUS438446</name>
</gene>
<dbReference type="Pfam" id="PF14100">
    <property type="entry name" value="DUF6807"/>
    <property type="match status" value="1"/>
</dbReference>
<sequence>MNDVIKYIFFSLVIICAGFRCTNQDTKQYGSINETSLRIKQNKELGIIEIYRADGKLPIVTANAKKDHRPYIHPIIAPDGKGPVTEYSPGHHKHQTGLFWGFTRVNGNFDIHSVGKDSLYKWFYRDKYKDEKVSELMGRDFYHKYGGDYWQLQSASVIDSAGERVSWQTVYNMLDKDGKTIMVETQKWSMRIVDGEYDLDLEWQGDAQIDITINEFEYGGMFLRMP</sequence>
<reference evidence="1" key="1">
    <citation type="submission" date="2018-05" db="EMBL/GenBank/DDBJ databases">
        <authorList>
            <person name="Lanie J.A."/>
            <person name="Ng W.-L."/>
            <person name="Kazmierczak K.M."/>
            <person name="Andrzejewski T.M."/>
            <person name="Davidsen T.M."/>
            <person name="Wayne K.J."/>
            <person name="Tettelin H."/>
            <person name="Glass J.I."/>
            <person name="Rusch D."/>
            <person name="Podicherti R."/>
            <person name="Tsui H.-C.T."/>
            <person name="Winkler M.E."/>
        </authorList>
    </citation>
    <scope>NUCLEOTIDE SEQUENCE</scope>
</reference>
<name>A0A382YQP6_9ZZZZ</name>
<protein>
    <submittedName>
        <fullName evidence="1">Uncharacterized protein</fullName>
    </submittedName>
</protein>
<proteinExistence type="predicted"/>
<evidence type="ECO:0000313" key="1">
    <source>
        <dbReference type="EMBL" id="SVD85592.1"/>
    </source>
</evidence>
<dbReference type="EMBL" id="UINC01177780">
    <property type="protein sequence ID" value="SVD85592.1"/>
    <property type="molecule type" value="Genomic_DNA"/>
</dbReference>
<dbReference type="InterPro" id="IPR029475">
    <property type="entry name" value="DUF6807"/>
</dbReference>
<dbReference type="AlphaFoldDB" id="A0A382YQP6"/>